<evidence type="ECO:0000256" key="6">
    <source>
        <dbReference type="ARBA" id="ARBA00022670"/>
    </source>
</evidence>
<proteinExistence type="inferred from homology"/>
<evidence type="ECO:0000256" key="7">
    <source>
        <dbReference type="ARBA" id="ARBA00022801"/>
    </source>
</evidence>
<evidence type="ECO:0000313" key="13">
    <source>
        <dbReference type="Proteomes" id="UP000292003"/>
    </source>
</evidence>
<keyword evidence="6 8" id="KW-0645">Protease</keyword>
<evidence type="ECO:0000313" key="12">
    <source>
        <dbReference type="EMBL" id="RZQ60816.1"/>
    </source>
</evidence>
<evidence type="ECO:0000256" key="2">
    <source>
        <dbReference type="ARBA" id="ARBA00004496"/>
    </source>
</evidence>
<dbReference type="InterPro" id="IPR005944">
    <property type="entry name" value="Pro_iminopeptidase"/>
</dbReference>
<keyword evidence="4 8" id="KW-0031">Aminopeptidase</keyword>
<dbReference type="PANTHER" id="PTHR43722">
    <property type="entry name" value="PROLINE IMINOPEPTIDASE"/>
    <property type="match status" value="1"/>
</dbReference>
<evidence type="ECO:0000256" key="3">
    <source>
        <dbReference type="ARBA" id="ARBA00010088"/>
    </source>
</evidence>
<dbReference type="Pfam" id="PF00561">
    <property type="entry name" value="Abhydrolase_1"/>
    <property type="match status" value="1"/>
</dbReference>
<name>A0A4Q7J2N2_9PSEU</name>
<organism evidence="12 13">
    <name type="scientific">Amycolatopsis suaedae</name>
    <dbReference type="NCBI Taxonomy" id="2510978"/>
    <lineage>
        <taxon>Bacteria</taxon>
        <taxon>Bacillati</taxon>
        <taxon>Actinomycetota</taxon>
        <taxon>Actinomycetes</taxon>
        <taxon>Pseudonocardiales</taxon>
        <taxon>Pseudonocardiaceae</taxon>
        <taxon>Amycolatopsis</taxon>
    </lineage>
</organism>
<evidence type="ECO:0000256" key="1">
    <source>
        <dbReference type="ARBA" id="ARBA00001585"/>
    </source>
</evidence>
<keyword evidence="7 8" id="KW-0378">Hydrolase</keyword>
<sequence length="323" mass="35556">MAELYPITEPHDRGMLDVGDGNHVYWEVVGNPGGKPAVVVHGGPGTGCTPGMRQYFDPAVYRVVLFDQRNCGRSTPRASDPATDLSTNTTRHLIADMELLRRHLGIDRWLVFGGSWGATLTFAYAEAHPESVSEIVLSAITNTRPSEIDWLYHGVGAIFPQEWERFRDGVPEDERDGNLVPVYNRLLNDPDPAVREKAAKDWADWELAVTSLEGGEPSPFWTDPELRYGLVRICAHYFANNGFLDDGVLQREAGKLAGIPGVMVHGRFDLGGPLRTAWEMSKVWPDGELVIVETGGHTSRSTGMGEQIVAATDRYARAWAGTG</sequence>
<dbReference type="GO" id="GO:0005737">
    <property type="term" value="C:cytoplasm"/>
    <property type="evidence" value="ECO:0007669"/>
    <property type="project" value="UniProtKB-SubCell"/>
</dbReference>
<evidence type="ECO:0000256" key="10">
    <source>
        <dbReference type="RuleBase" id="RU003421"/>
    </source>
</evidence>
<feature type="active site" evidence="9">
    <location>
        <position position="269"/>
    </location>
</feature>
<dbReference type="Gene3D" id="3.40.50.1820">
    <property type="entry name" value="alpha/beta hydrolase"/>
    <property type="match status" value="1"/>
</dbReference>
<dbReference type="EC" id="3.4.11.5" evidence="8 10"/>
<dbReference type="AlphaFoldDB" id="A0A4Q7J2N2"/>
<dbReference type="PRINTS" id="PR00793">
    <property type="entry name" value="PROAMNOPTASE"/>
</dbReference>
<evidence type="ECO:0000259" key="11">
    <source>
        <dbReference type="Pfam" id="PF00561"/>
    </source>
</evidence>
<dbReference type="NCBIfam" id="TIGR01249">
    <property type="entry name" value="pro_imino_pep_1"/>
    <property type="match status" value="1"/>
</dbReference>
<comment type="caution">
    <text evidence="12">The sequence shown here is derived from an EMBL/GenBank/DDBJ whole genome shotgun (WGS) entry which is preliminary data.</text>
</comment>
<feature type="domain" description="AB hydrolase-1" evidence="11">
    <location>
        <begin position="38"/>
        <end position="298"/>
    </location>
</feature>
<gene>
    <name evidence="12" type="primary">pip</name>
    <name evidence="12" type="ORF">EWH70_27325</name>
</gene>
<keyword evidence="13" id="KW-1185">Reference proteome</keyword>
<reference evidence="12 13" key="1">
    <citation type="submission" date="2019-02" db="EMBL/GenBank/DDBJ databases">
        <title>Draft genome sequence of Amycolatopsis sp. 8-3EHSu isolated from roots of Suaeda maritima.</title>
        <authorList>
            <person name="Duangmal K."/>
            <person name="Chantavorakit T."/>
        </authorList>
    </citation>
    <scope>NUCLEOTIDE SEQUENCE [LARGE SCALE GENOMIC DNA]</scope>
    <source>
        <strain evidence="12 13">8-3EHSu</strain>
    </source>
</reference>
<evidence type="ECO:0000256" key="9">
    <source>
        <dbReference type="PIRSR" id="PIRSR006431-1"/>
    </source>
</evidence>
<dbReference type="EMBL" id="SFCC01000015">
    <property type="protein sequence ID" value="RZQ60816.1"/>
    <property type="molecule type" value="Genomic_DNA"/>
</dbReference>
<dbReference type="PIRSF" id="PIRSF006431">
    <property type="entry name" value="Pept_S33"/>
    <property type="match status" value="1"/>
</dbReference>
<dbReference type="RefSeq" id="WP_130478389.1">
    <property type="nucleotide sequence ID" value="NZ_SFCC01000015.1"/>
</dbReference>
<evidence type="ECO:0000256" key="4">
    <source>
        <dbReference type="ARBA" id="ARBA00022438"/>
    </source>
</evidence>
<evidence type="ECO:0000256" key="5">
    <source>
        <dbReference type="ARBA" id="ARBA00022490"/>
    </source>
</evidence>
<feature type="active site" description="Proton donor" evidence="9">
    <location>
        <position position="297"/>
    </location>
</feature>
<accession>A0A4Q7J2N2</accession>
<comment type="similarity">
    <text evidence="3 8 10">Belongs to the peptidase S33 family.</text>
</comment>
<keyword evidence="5 8" id="KW-0963">Cytoplasm</keyword>
<dbReference type="InterPro" id="IPR000073">
    <property type="entry name" value="AB_hydrolase_1"/>
</dbReference>
<comment type="subcellular location">
    <subcellularLocation>
        <location evidence="2 8">Cytoplasm</location>
    </subcellularLocation>
</comment>
<protein>
    <recommendedName>
        <fullName evidence="8 10">Proline iminopeptidase</fullName>
        <shortName evidence="8">PIP</shortName>
        <ecNumber evidence="8 10">3.4.11.5</ecNumber>
    </recommendedName>
    <alternativeName>
        <fullName evidence="8">Prolyl aminopeptidase</fullName>
    </alternativeName>
</protein>
<dbReference type="Proteomes" id="UP000292003">
    <property type="component" value="Unassembled WGS sequence"/>
</dbReference>
<dbReference type="SUPFAM" id="SSF53474">
    <property type="entry name" value="alpha/beta-Hydrolases"/>
    <property type="match status" value="1"/>
</dbReference>
<feature type="active site" description="Nucleophile" evidence="9">
    <location>
        <position position="115"/>
    </location>
</feature>
<dbReference type="InterPro" id="IPR029058">
    <property type="entry name" value="AB_hydrolase_fold"/>
</dbReference>
<evidence type="ECO:0000256" key="8">
    <source>
        <dbReference type="PIRNR" id="PIRNR006431"/>
    </source>
</evidence>
<dbReference type="PANTHER" id="PTHR43722:SF1">
    <property type="entry name" value="PROLINE IMINOPEPTIDASE"/>
    <property type="match status" value="1"/>
</dbReference>
<comment type="catalytic activity">
    <reaction evidence="1 8 10">
        <text>Release of N-terminal proline from a peptide.</text>
        <dbReference type="EC" id="3.4.11.5"/>
    </reaction>
</comment>
<dbReference type="InterPro" id="IPR002410">
    <property type="entry name" value="Peptidase_S33"/>
</dbReference>
<dbReference type="GO" id="GO:0004177">
    <property type="term" value="F:aminopeptidase activity"/>
    <property type="evidence" value="ECO:0007669"/>
    <property type="project" value="UniProtKB-UniRule"/>
</dbReference>
<dbReference type="OrthoDB" id="9796770at2"/>
<dbReference type="GO" id="GO:0006508">
    <property type="term" value="P:proteolysis"/>
    <property type="evidence" value="ECO:0007669"/>
    <property type="project" value="UniProtKB-KW"/>
</dbReference>